<dbReference type="Pfam" id="PF04283">
    <property type="entry name" value="CheF-arch"/>
    <property type="match status" value="1"/>
</dbReference>
<gene>
    <name evidence="1" type="ORF">SAMN04489842_1539</name>
</gene>
<dbReference type="RefSeq" id="WP_090379851.1">
    <property type="nucleotide sequence ID" value="NZ_FNLC01000002.1"/>
</dbReference>
<accession>A0A1H1EDH8</accession>
<dbReference type="EMBL" id="FNLC01000002">
    <property type="protein sequence ID" value="SDQ86588.1"/>
    <property type="molecule type" value="Genomic_DNA"/>
</dbReference>
<sequence length="283" mass="31252">MGDSVIADFTARVVTPRMGGNKPVRSRVLLANDRLIAVSSNEKVTVPTDRIVHVSMNSISGKLERFFSNTITVKYRTKRGGQTLHIEKDGAMAEKFRLLLTNLLLRGTTVLLYHPARRSGRMLEPSSRRAKISAKRGKAVFSTKNGSLSIDLSSVIHLRYETEETFRTSYPSVECTHRAGTQPTTTIVAAPDTRKLQLLGQYLQSDYRDTRGKAEKVALSAAEENALGAVQVGLGPDSIPTLLPEDAPPAADVVEKLQKKELVERGKERFRTTILGEIALRIR</sequence>
<dbReference type="GO" id="GO:0006935">
    <property type="term" value="P:chemotaxis"/>
    <property type="evidence" value="ECO:0007669"/>
    <property type="project" value="InterPro"/>
</dbReference>
<dbReference type="Proteomes" id="UP000198848">
    <property type="component" value="Unassembled WGS sequence"/>
</dbReference>
<dbReference type="OrthoDB" id="337296at2157"/>
<organism evidence="1 2">
    <name type="scientific">Natronobacterium texcoconense</name>
    <dbReference type="NCBI Taxonomy" id="1095778"/>
    <lineage>
        <taxon>Archaea</taxon>
        <taxon>Methanobacteriati</taxon>
        <taxon>Methanobacteriota</taxon>
        <taxon>Stenosarchaea group</taxon>
        <taxon>Halobacteria</taxon>
        <taxon>Halobacteriales</taxon>
        <taxon>Natrialbaceae</taxon>
        <taxon>Natronobacterium</taxon>
    </lineage>
</organism>
<protein>
    <submittedName>
        <fullName evidence="1">HTH domain-containing protein</fullName>
    </submittedName>
</protein>
<reference evidence="2" key="1">
    <citation type="submission" date="2016-10" db="EMBL/GenBank/DDBJ databases">
        <authorList>
            <person name="Varghese N."/>
            <person name="Submissions S."/>
        </authorList>
    </citation>
    <scope>NUCLEOTIDE SEQUENCE [LARGE SCALE GENOMIC DNA]</scope>
    <source>
        <strain evidence="2">DSM 24767</strain>
    </source>
</reference>
<dbReference type="PANTHER" id="PTHR42201:SF1">
    <property type="entry name" value="TAXIS PROTEIN"/>
    <property type="match status" value="1"/>
</dbReference>
<proteinExistence type="predicted"/>
<dbReference type="InterPro" id="IPR007381">
    <property type="entry name" value="CheF1/F2"/>
</dbReference>
<dbReference type="STRING" id="1095778.SAMN04489842_1539"/>
<dbReference type="PANTHER" id="PTHR42201">
    <property type="entry name" value="TAXIS PROTEIN"/>
    <property type="match status" value="1"/>
</dbReference>
<name>A0A1H1EDH8_NATTX</name>
<evidence type="ECO:0000313" key="1">
    <source>
        <dbReference type="EMBL" id="SDQ86588.1"/>
    </source>
</evidence>
<keyword evidence="2" id="KW-1185">Reference proteome</keyword>
<dbReference type="AlphaFoldDB" id="A0A1H1EDH8"/>
<evidence type="ECO:0000313" key="2">
    <source>
        <dbReference type="Proteomes" id="UP000198848"/>
    </source>
</evidence>